<evidence type="ECO:0000256" key="11">
    <source>
        <dbReference type="SAM" id="Phobius"/>
    </source>
</evidence>
<feature type="transmembrane region" description="Helical" evidence="11">
    <location>
        <begin position="383"/>
        <end position="402"/>
    </location>
</feature>
<feature type="transmembrane region" description="Helical" evidence="11">
    <location>
        <begin position="469"/>
        <end position="489"/>
    </location>
</feature>
<evidence type="ECO:0000256" key="4">
    <source>
        <dbReference type="ARBA" id="ARBA00022676"/>
    </source>
</evidence>
<comment type="subcellular location">
    <subcellularLocation>
        <location evidence="1">Endomembrane system</location>
        <topology evidence="1">Multi-pass membrane protein</topology>
    </subcellularLocation>
</comment>
<dbReference type="PANTHER" id="PTHR10050">
    <property type="entry name" value="DOLICHYL-PHOSPHATE-MANNOSE--PROTEIN MANNOSYLTRANSFERASE"/>
    <property type="match status" value="1"/>
</dbReference>
<feature type="transmembrane region" description="Helical" evidence="11">
    <location>
        <begin position="98"/>
        <end position="117"/>
    </location>
</feature>
<dbReference type="AlphaFoldDB" id="A0A926DPC4"/>
<dbReference type="InterPro" id="IPR032421">
    <property type="entry name" value="PMT_4TMC"/>
</dbReference>
<organism evidence="14 15">
    <name type="scientific">Congzhengia minquanensis</name>
    <dbReference type="NCBI Taxonomy" id="2763657"/>
    <lineage>
        <taxon>Bacteria</taxon>
        <taxon>Bacillati</taxon>
        <taxon>Bacillota</taxon>
        <taxon>Clostridia</taxon>
        <taxon>Eubacteriales</taxon>
        <taxon>Oscillospiraceae</taxon>
        <taxon>Congzhengia</taxon>
    </lineage>
</organism>
<dbReference type="GO" id="GO:0000030">
    <property type="term" value="F:mannosyltransferase activity"/>
    <property type="evidence" value="ECO:0007669"/>
    <property type="project" value="InterPro"/>
</dbReference>
<feature type="transmembrane region" description="Helical" evidence="11">
    <location>
        <begin position="736"/>
        <end position="754"/>
    </location>
</feature>
<feature type="transmembrane region" description="Helical" evidence="11">
    <location>
        <begin position="978"/>
        <end position="997"/>
    </location>
</feature>
<keyword evidence="4" id="KW-0328">Glycosyltransferase</keyword>
<feature type="transmembrane region" description="Helical" evidence="11">
    <location>
        <begin position="6"/>
        <end position="23"/>
    </location>
</feature>
<feature type="transmembrane region" description="Helical" evidence="11">
    <location>
        <begin position="839"/>
        <end position="863"/>
    </location>
</feature>
<evidence type="ECO:0000313" key="14">
    <source>
        <dbReference type="EMBL" id="MBC8541541.1"/>
    </source>
</evidence>
<evidence type="ECO:0000256" key="5">
    <source>
        <dbReference type="ARBA" id="ARBA00022679"/>
    </source>
</evidence>
<dbReference type="InterPro" id="IPR003342">
    <property type="entry name" value="ArnT-like_N"/>
</dbReference>
<feature type="transmembrane region" description="Helical" evidence="11">
    <location>
        <begin position="246"/>
        <end position="269"/>
    </location>
</feature>
<protein>
    <recommendedName>
        <fullName evidence="9">Polyprenol-phosphate-mannose--protein mannosyltransferase</fullName>
    </recommendedName>
    <alternativeName>
        <fullName evidence="10">Protein O-mannosyltransferase</fullName>
    </alternativeName>
</protein>
<keyword evidence="5" id="KW-0808">Transferase</keyword>
<feature type="transmembrane region" description="Helical" evidence="11">
    <location>
        <begin position="791"/>
        <end position="810"/>
    </location>
</feature>
<feature type="transmembrane region" description="Helical" evidence="11">
    <location>
        <begin position="339"/>
        <end position="355"/>
    </location>
</feature>
<evidence type="ECO:0000256" key="2">
    <source>
        <dbReference type="ARBA" id="ARBA00004922"/>
    </source>
</evidence>
<feature type="transmembrane region" description="Helical" evidence="11">
    <location>
        <begin position="124"/>
        <end position="146"/>
    </location>
</feature>
<evidence type="ECO:0000256" key="1">
    <source>
        <dbReference type="ARBA" id="ARBA00004127"/>
    </source>
</evidence>
<feature type="domain" description="ArnT-like N-terminal" evidence="12">
    <location>
        <begin position="680"/>
        <end position="857"/>
    </location>
</feature>
<dbReference type="InterPro" id="IPR027005">
    <property type="entry name" value="PMT-like"/>
</dbReference>
<evidence type="ECO:0000259" key="12">
    <source>
        <dbReference type="Pfam" id="PF02366"/>
    </source>
</evidence>
<evidence type="ECO:0000259" key="13">
    <source>
        <dbReference type="Pfam" id="PF16192"/>
    </source>
</evidence>
<feature type="transmembrane region" description="Helical" evidence="11">
    <location>
        <begin position="202"/>
        <end position="226"/>
    </location>
</feature>
<dbReference type="RefSeq" id="WP_249313562.1">
    <property type="nucleotide sequence ID" value="NZ_JACRSU010000004.1"/>
</dbReference>
<proteinExistence type="inferred from homology"/>
<evidence type="ECO:0000256" key="7">
    <source>
        <dbReference type="ARBA" id="ARBA00022989"/>
    </source>
</evidence>
<dbReference type="GO" id="GO:0012505">
    <property type="term" value="C:endomembrane system"/>
    <property type="evidence" value="ECO:0007669"/>
    <property type="project" value="UniProtKB-SubCell"/>
</dbReference>
<accession>A0A926DPC4</accession>
<keyword evidence="8 11" id="KW-0472">Membrane</keyword>
<dbReference type="EMBL" id="JACRSU010000004">
    <property type="protein sequence ID" value="MBC8541541.1"/>
    <property type="molecule type" value="Genomic_DNA"/>
</dbReference>
<comment type="pathway">
    <text evidence="2">Protein modification; protein glycosylation.</text>
</comment>
<keyword evidence="15" id="KW-1185">Reference proteome</keyword>
<comment type="caution">
    <text evidence="14">The sequence shown here is derived from an EMBL/GenBank/DDBJ whole genome shotgun (WGS) entry which is preliminary data.</text>
</comment>
<name>A0A926DPC4_9FIRM</name>
<feature type="transmembrane region" description="Helical" evidence="11">
    <location>
        <begin position="281"/>
        <end position="300"/>
    </location>
</feature>
<feature type="transmembrane region" description="Helical" evidence="11">
    <location>
        <begin position="414"/>
        <end position="434"/>
    </location>
</feature>
<evidence type="ECO:0000256" key="8">
    <source>
        <dbReference type="ARBA" id="ARBA00023136"/>
    </source>
</evidence>
<evidence type="ECO:0000313" key="15">
    <source>
        <dbReference type="Proteomes" id="UP000611762"/>
    </source>
</evidence>
<feature type="transmembrane region" description="Helical" evidence="11">
    <location>
        <begin position="312"/>
        <end position="332"/>
    </location>
</feature>
<evidence type="ECO:0000256" key="6">
    <source>
        <dbReference type="ARBA" id="ARBA00022692"/>
    </source>
</evidence>
<feature type="domain" description="Protein O-mannosyl-transferase C-terminal four TM" evidence="13">
    <location>
        <begin position="871"/>
        <end position="1048"/>
    </location>
</feature>
<evidence type="ECO:0000256" key="10">
    <source>
        <dbReference type="ARBA" id="ARBA00093644"/>
    </source>
</evidence>
<keyword evidence="6 11" id="KW-0812">Transmembrane</keyword>
<sequence>MNYLTVSAALYVALLWGAYRMLTSENEMEKKTGRTHTVVFVALILVITALKVWLSQTFFGHSSDMSLFSAWADLGRHESVREFYGPLGAEYFVDYPPLYLYVLTVIGRLAELFHISFGSDAYTALIKLVPVLADTVSALVVFKLAYDEFGKKTAGILSLALLFNPAYILNSVFWGQIDGLYTLMIFWLIFSVYRKRYFQAAVAFAVGMLTKPQMIIFLPLLGFWLIYDVISEFKEEKHFLSLQKFLLGLLASAAITVAAAIPIFGLDFGRFFALYKEAAGQYPYASLNAANVFGAFGLNWADTAGTFLGISYQSWGFIGIILTSLTIGLGTFFAQNRSGVLILGGFNILSIYMLAHTMHERYMFPLILILLVIYIYTRDKRMLFAFGAATVLSFIQTGITLLDNEGFISFPEQSFIALSWVHIIFFGYMAVVWYKMVIHDDVKLPEMRTPKIICIEKNGDKVRCTKKDFIIVSVLTLAYGVSAFVHLGSMSAPETGFRPEAPGETVILDFGEEQEFDRINFFLGWIDRRDSDSEVERSLSVSFGIDPAEGEENAELIFGDATELVVDSVFNWNGFFAQERGRFMKITVDEGNFFINEIACFDGEQNLISPVAAISENSTANLMFDEQDKAVYEYTWYDGTYFDEVYHPRTAYEYINGIWPYENTHPPLGKLIISLGMMIFGVNPFGWRFFGTLCGVLMVPVSFLLGKQILKDSKWAFVASFLFTFDFMHLSQTRLATIDSFTALFAMLMYYFMYQYTKQNFYDGGVKRTLLPLGLSGLFFGIGVATKWQGVYAGIGLGVLFFWTLLKRFFEYRAAKEGRLVGDADKILKQFVPNLIKTLAAAVVFFIVVPFVIYFLSYLPIILSDAADISYFWDNQQTMLSYHSQLTETHPYGSPWWSWPLDMRPLYAYNPNWDFVPETQAQGISSFGNPLVWWLTIPSMGFLIYLSVKGKRNAEMNTILVGFGALYLPWVLISRQAFIYHFFPCVIFVTLAIAYGLREILKRYPIAKIPIRAYLVCVLVLFIAFYPVLTGMRIPAWYADALTWLPSWVLG</sequence>
<dbReference type="Pfam" id="PF02366">
    <property type="entry name" value="PMT"/>
    <property type="match status" value="1"/>
</dbReference>
<dbReference type="Pfam" id="PF16192">
    <property type="entry name" value="PMT_4TMC"/>
    <property type="match status" value="1"/>
</dbReference>
<evidence type="ECO:0000256" key="3">
    <source>
        <dbReference type="ARBA" id="ARBA00007222"/>
    </source>
</evidence>
<feature type="transmembrane region" description="Helical" evidence="11">
    <location>
        <begin position="685"/>
        <end position="706"/>
    </location>
</feature>
<dbReference type="GO" id="GO:0006493">
    <property type="term" value="P:protein O-linked glycosylation"/>
    <property type="evidence" value="ECO:0007669"/>
    <property type="project" value="InterPro"/>
</dbReference>
<evidence type="ECO:0000256" key="9">
    <source>
        <dbReference type="ARBA" id="ARBA00093617"/>
    </source>
</evidence>
<feature type="transmembrane region" description="Helical" evidence="11">
    <location>
        <begin position="955"/>
        <end position="972"/>
    </location>
</feature>
<feature type="transmembrane region" description="Helical" evidence="11">
    <location>
        <begin position="361"/>
        <end position="376"/>
    </location>
</feature>
<feature type="transmembrane region" description="Helical" evidence="11">
    <location>
        <begin position="1009"/>
        <end position="1029"/>
    </location>
</feature>
<gene>
    <name evidence="14" type="ORF">H8698_11185</name>
</gene>
<reference evidence="14" key="1">
    <citation type="submission" date="2020-08" db="EMBL/GenBank/DDBJ databases">
        <title>Genome public.</title>
        <authorList>
            <person name="Liu C."/>
            <person name="Sun Q."/>
        </authorList>
    </citation>
    <scope>NUCLEOTIDE SEQUENCE</scope>
    <source>
        <strain evidence="14">H8</strain>
    </source>
</reference>
<feature type="transmembrane region" description="Helical" evidence="11">
    <location>
        <begin position="166"/>
        <end position="190"/>
    </location>
</feature>
<dbReference type="GO" id="GO:0016020">
    <property type="term" value="C:membrane"/>
    <property type="evidence" value="ECO:0007669"/>
    <property type="project" value="InterPro"/>
</dbReference>
<feature type="transmembrane region" description="Helical" evidence="11">
    <location>
        <begin position="931"/>
        <end position="948"/>
    </location>
</feature>
<comment type="similarity">
    <text evidence="3">Belongs to the glycosyltransferase 39 family.</text>
</comment>
<feature type="transmembrane region" description="Helical" evidence="11">
    <location>
        <begin position="35"/>
        <end position="54"/>
    </location>
</feature>
<dbReference type="Proteomes" id="UP000611762">
    <property type="component" value="Unassembled WGS sequence"/>
</dbReference>
<keyword evidence="7 11" id="KW-1133">Transmembrane helix</keyword>